<dbReference type="SMART" id="SM00267">
    <property type="entry name" value="GGDEF"/>
    <property type="match status" value="1"/>
</dbReference>
<dbReference type="RefSeq" id="WP_084665582.1">
    <property type="nucleotide sequence ID" value="NZ_LT838272.1"/>
</dbReference>
<dbReference type="PANTHER" id="PTHR43080">
    <property type="entry name" value="CBS DOMAIN-CONTAINING PROTEIN CBSX3, MITOCHONDRIAL"/>
    <property type="match status" value="1"/>
</dbReference>
<dbReference type="SUPFAM" id="SSF54631">
    <property type="entry name" value="CBS-domain pair"/>
    <property type="match status" value="1"/>
</dbReference>
<sequence>MLSIRHLLSEKLYTIPSSASVRLAAAIMEQHHIGCLPVVDEGKLVGIITSRDIRRSHPNRLVADAMTKKVITIRPSASLWEAYNLLLQHQIERLVVTDGKTVLGVITKAQVMGEVGKYVDPLTTLYKAEIFYQKAVELLEGGYEIAIIFLDIDNFGLINKEYGHVYGDIILRRTAEILNTVIDIKQDTLCRYAGDEFAIVTTRSLAKAKELAETIISAVAQEKWPCPVTITLSAGISGGRRSGLRNLTENPGYIIKHLVNMASLASAKAKKLNTPIFVADTIELRATPFNCCERILG</sequence>
<dbReference type="SMART" id="SM00116">
    <property type="entry name" value="CBS"/>
    <property type="match status" value="2"/>
</dbReference>
<evidence type="ECO:0000313" key="5">
    <source>
        <dbReference type="EMBL" id="SMB97877.1"/>
    </source>
</evidence>
<reference evidence="5 6" key="1">
    <citation type="submission" date="2017-04" db="EMBL/GenBank/DDBJ databases">
        <authorList>
            <person name="Afonso C.L."/>
            <person name="Miller P.J."/>
            <person name="Scott M.A."/>
            <person name="Spackman E."/>
            <person name="Goraichik I."/>
            <person name="Dimitrov K.M."/>
            <person name="Suarez D.L."/>
            <person name="Swayne D.E."/>
        </authorList>
    </citation>
    <scope>NUCLEOTIDE SEQUENCE [LARGE SCALE GENOMIC DNA]</scope>
    <source>
        <strain evidence="5 6">ToBE</strain>
    </source>
</reference>
<dbReference type="STRING" id="698762.SAMN00808754_2005"/>
<dbReference type="Pfam" id="PF00571">
    <property type="entry name" value="CBS"/>
    <property type="match status" value="2"/>
</dbReference>
<evidence type="ECO:0000256" key="1">
    <source>
        <dbReference type="ARBA" id="ARBA00023122"/>
    </source>
</evidence>
<dbReference type="OrthoDB" id="12905at2"/>
<dbReference type="InterPro" id="IPR029787">
    <property type="entry name" value="Nucleotide_cyclase"/>
</dbReference>
<proteinExistence type="predicted"/>
<dbReference type="InterPro" id="IPR043128">
    <property type="entry name" value="Rev_trsase/Diguanyl_cyclase"/>
</dbReference>
<dbReference type="EMBL" id="LT838272">
    <property type="protein sequence ID" value="SMB97877.1"/>
    <property type="molecule type" value="Genomic_DNA"/>
</dbReference>
<dbReference type="SUPFAM" id="SSF55073">
    <property type="entry name" value="Nucleotide cyclase"/>
    <property type="match status" value="1"/>
</dbReference>
<keyword evidence="1 2" id="KW-0129">CBS domain</keyword>
<feature type="domain" description="GGDEF" evidence="3">
    <location>
        <begin position="143"/>
        <end position="281"/>
    </location>
</feature>
<dbReference type="PROSITE" id="PS51371">
    <property type="entry name" value="CBS"/>
    <property type="match status" value="2"/>
</dbReference>
<protein>
    <submittedName>
        <fullName evidence="5">Diguanylate cyclase (GGDEF) domain-containing protein</fullName>
    </submittedName>
</protein>
<dbReference type="InterPro" id="IPR046342">
    <property type="entry name" value="CBS_dom_sf"/>
</dbReference>
<accession>A0A1W1VWY2</accession>
<dbReference type="NCBIfam" id="TIGR00254">
    <property type="entry name" value="GGDEF"/>
    <property type="match status" value="1"/>
</dbReference>
<dbReference type="AlphaFoldDB" id="A0A1W1VWY2"/>
<feature type="domain" description="CBS" evidence="4">
    <location>
        <begin position="66"/>
        <end position="124"/>
    </location>
</feature>
<dbReference type="Pfam" id="PF00990">
    <property type="entry name" value="GGDEF"/>
    <property type="match status" value="1"/>
</dbReference>
<dbReference type="Proteomes" id="UP000192569">
    <property type="component" value="Chromosome I"/>
</dbReference>
<dbReference type="CDD" id="cd01949">
    <property type="entry name" value="GGDEF"/>
    <property type="match status" value="1"/>
</dbReference>
<dbReference type="PANTHER" id="PTHR43080:SF2">
    <property type="entry name" value="CBS DOMAIN-CONTAINING PROTEIN"/>
    <property type="match status" value="1"/>
</dbReference>
<evidence type="ECO:0000256" key="2">
    <source>
        <dbReference type="PROSITE-ProRule" id="PRU00703"/>
    </source>
</evidence>
<name>A0A1W1VWY2_9FIRM</name>
<dbReference type="Gene3D" id="3.10.580.10">
    <property type="entry name" value="CBS-domain"/>
    <property type="match status" value="1"/>
</dbReference>
<dbReference type="InterPro" id="IPR051257">
    <property type="entry name" value="Diverse_CBS-Domain"/>
</dbReference>
<evidence type="ECO:0000259" key="3">
    <source>
        <dbReference type="PROSITE" id="PS50887"/>
    </source>
</evidence>
<keyword evidence="6" id="KW-1185">Reference proteome</keyword>
<evidence type="ECO:0000259" key="4">
    <source>
        <dbReference type="PROSITE" id="PS51371"/>
    </source>
</evidence>
<organism evidence="5 6">
    <name type="scientific">Thermanaeromonas toyohensis ToBE</name>
    <dbReference type="NCBI Taxonomy" id="698762"/>
    <lineage>
        <taxon>Bacteria</taxon>
        <taxon>Bacillati</taxon>
        <taxon>Bacillota</taxon>
        <taxon>Clostridia</taxon>
        <taxon>Neomoorellales</taxon>
        <taxon>Neomoorellaceae</taxon>
        <taxon>Thermanaeromonas</taxon>
    </lineage>
</organism>
<dbReference type="InterPro" id="IPR000644">
    <property type="entry name" value="CBS_dom"/>
</dbReference>
<feature type="domain" description="CBS" evidence="4">
    <location>
        <begin position="8"/>
        <end position="65"/>
    </location>
</feature>
<dbReference type="InterPro" id="IPR000160">
    <property type="entry name" value="GGDEF_dom"/>
</dbReference>
<dbReference type="Gene3D" id="3.30.70.270">
    <property type="match status" value="1"/>
</dbReference>
<evidence type="ECO:0000313" key="6">
    <source>
        <dbReference type="Proteomes" id="UP000192569"/>
    </source>
</evidence>
<dbReference type="PROSITE" id="PS50887">
    <property type="entry name" value="GGDEF"/>
    <property type="match status" value="1"/>
</dbReference>
<gene>
    <name evidence="5" type="ORF">SAMN00808754_2005</name>
</gene>